<keyword evidence="10 11" id="KW-0411">Iron-sulfur</keyword>
<dbReference type="GO" id="GO:0044205">
    <property type="term" value="P:'de novo' UMP biosynthetic process"/>
    <property type="evidence" value="ECO:0007669"/>
    <property type="project" value="UniProtKB-UniRule"/>
</dbReference>
<feature type="binding site" evidence="11 13">
    <location>
        <position position="216"/>
    </location>
    <ligand>
        <name>[2Fe-2S] cluster</name>
        <dbReference type="ChEBI" id="CHEBI:190135"/>
    </ligand>
</feature>
<proteinExistence type="inferred from homology"/>
<comment type="function">
    <text evidence="11">Responsible for channeling the electrons from the oxidation of dihydroorotate from the FMN redox center in the PyrD type B subunit to the ultimate electron acceptor NAD(+).</text>
</comment>
<dbReference type="GO" id="GO:0046872">
    <property type="term" value="F:metal ion binding"/>
    <property type="evidence" value="ECO:0007669"/>
    <property type="project" value="UniProtKB-KW"/>
</dbReference>
<dbReference type="InterPro" id="IPR037117">
    <property type="entry name" value="Dihydroorotate_DH_ele_sf"/>
</dbReference>
<feature type="binding site" evidence="11 13">
    <location>
        <position position="221"/>
    </location>
    <ligand>
        <name>[2Fe-2S] cluster</name>
        <dbReference type="ChEBI" id="CHEBI:190135"/>
    </ligand>
</feature>
<comment type="similarity">
    <text evidence="1 11">Belongs to the PyrK family.</text>
</comment>
<keyword evidence="4 11" id="KW-0001">2Fe-2S</keyword>
<dbReference type="HAMAP" id="MF_01211">
    <property type="entry name" value="DHODB_Fe_S_bind"/>
    <property type="match status" value="1"/>
</dbReference>
<dbReference type="Proteomes" id="UP000886808">
    <property type="component" value="Unassembled WGS sequence"/>
</dbReference>
<feature type="binding site" evidence="11 12">
    <location>
        <begin position="72"/>
        <end position="73"/>
    </location>
    <ligand>
        <name>FAD</name>
        <dbReference type="ChEBI" id="CHEBI:57692"/>
    </ligand>
</feature>
<evidence type="ECO:0000256" key="11">
    <source>
        <dbReference type="HAMAP-Rule" id="MF_01211"/>
    </source>
</evidence>
<keyword evidence="6 11" id="KW-0274">FAD</keyword>
<dbReference type="Gene3D" id="2.10.240.10">
    <property type="entry name" value="Dihydroorotate dehydrogenase, electron transfer subunit"/>
    <property type="match status" value="1"/>
</dbReference>
<comment type="subunit">
    <text evidence="11">Heterotetramer of 2 PyrK and 2 PyrD type B subunits.</text>
</comment>
<evidence type="ECO:0000256" key="9">
    <source>
        <dbReference type="ARBA" id="ARBA00023004"/>
    </source>
</evidence>
<evidence type="ECO:0000313" key="15">
    <source>
        <dbReference type="EMBL" id="HIV62929.1"/>
    </source>
</evidence>
<evidence type="ECO:0000256" key="7">
    <source>
        <dbReference type="ARBA" id="ARBA00022975"/>
    </source>
</evidence>
<evidence type="ECO:0000256" key="6">
    <source>
        <dbReference type="ARBA" id="ARBA00022827"/>
    </source>
</evidence>
<keyword evidence="7 11" id="KW-0665">Pyrimidine biosynthesis</keyword>
<dbReference type="PANTHER" id="PTHR43513:SF3">
    <property type="entry name" value="DIHYDROOROTATE DEHYDROGENASE B (NAD(+)), ELECTRON TRANSFER SUBUNIT-RELATED"/>
    <property type="match status" value="1"/>
</dbReference>
<dbReference type="InterPro" id="IPR001433">
    <property type="entry name" value="OxRdtase_FAD/NAD-bd"/>
</dbReference>
<name>A0A9D1PIW7_9FIRM</name>
<comment type="cofactor">
    <cofactor evidence="13">
        <name>[2Fe-2S] cluster</name>
        <dbReference type="ChEBI" id="CHEBI:190135"/>
    </cofactor>
    <text evidence="13">Binds 1 [2Fe-2S] cluster per subunit.</text>
</comment>
<evidence type="ECO:0000256" key="1">
    <source>
        <dbReference type="ARBA" id="ARBA00006422"/>
    </source>
</evidence>
<comment type="cofactor">
    <cofactor evidence="11">
        <name>[2Fe-2S] cluster</name>
        <dbReference type="ChEBI" id="CHEBI:190135"/>
    </cofactor>
    <text evidence="11">Binds 1 [2Fe-2S] cluster per subunit.</text>
</comment>
<keyword evidence="3 11" id="KW-0285">Flavoprotein</keyword>
<organism evidence="15 16">
    <name type="scientific">Candidatus Butyricicoccus avistercoris</name>
    <dbReference type="NCBI Taxonomy" id="2838518"/>
    <lineage>
        <taxon>Bacteria</taxon>
        <taxon>Bacillati</taxon>
        <taxon>Bacillota</taxon>
        <taxon>Clostridia</taxon>
        <taxon>Eubacteriales</taxon>
        <taxon>Butyricicoccaceae</taxon>
        <taxon>Butyricicoccus</taxon>
    </lineage>
</organism>
<evidence type="ECO:0000256" key="13">
    <source>
        <dbReference type="PIRSR" id="PIRSR006816-2"/>
    </source>
</evidence>
<protein>
    <recommendedName>
        <fullName evidence="11">Dihydroorotate dehydrogenase B (NAD(+)), electron transfer subunit</fullName>
    </recommendedName>
    <alternativeName>
        <fullName evidence="11">Dihydroorotate oxidase B, electron transfer subunit</fullName>
    </alternativeName>
</protein>
<comment type="pathway">
    <text evidence="11">Pyrimidine metabolism; UMP biosynthesis via de novo pathway; orotate from (S)-dihydroorotate (NAD(+) route): step 1/1.</text>
</comment>
<dbReference type="GO" id="GO:0050660">
    <property type="term" value="F:flavin adenine dinucleotide binding"/>
    <property type="evidence" value="ECO:0007669"/>
    <property type="project" value="InterPro"/>
</dbReference>
<dbReference type="InterPro" id="IPR017938">
    <property type="entry name" value="Riboflavin_synthase-like_b-brl"/>
</dbReference>
<dbReference type="Pfam" id="PF10418">
    <property type="entry name" value="DHODB_Fe-S_bind"/>
    <property type="match status" value="1"/>
</dbReference>
<evidence type="ECO:0000256" key="3">
    <source>
        <dbReference type="ARBA" id="ARBA00022630"/>
    </source>
</evidence>
<evidence type="ECO:0000259" key="14">
    <source>
        <dbReference type="PROSITE" id="PS51384"/>
    </source>
</evidence>
<feature type="binding site" evidence="11 12">
    <location>
        <begin position="65"/>
        <end position="67"/>
    </location>
    <ligand>
        <name>FAD</name>
        <dbReference type="ChEBI" id="CHEBI:57692"/>
    </ligand>
</feature>
<dbReference type="Pfam" id="PF00175">
    <property type="entry name" value="NAD_binding_1"/>
    <property type="match status" value="1"/>
</dbReference>
<reference evidence="15" key="1">
    <citation type="journal article" date="2021" name="PeerJ">
        <title>Extensive microbial diversity within the chicken gut microbiome revealed by metagenomics and culture.</title>
        <authorList>
            <person name="Gilroy R."/>
            <person name="Ravi A."/>
            <person name="Getino M."/>
            <person name="Pursley I."/>
            <person name="Horton D.L."/>
            <person name="Alikhan N.F."/>
            <person name="Baker D."/>
            <person name="Gharbi K."/>
            <person name="Hall N."/>
            <person name="Watson M."/>
            <person name="Adriaenssens E.M."/>
            <person name="Foster-Nyarko E."/>
            <person name="Jarju S."/>
            <person name="Secka A."/>
            <person name="Antonio M."/>
            <person name="Oren A."/>
            <person name="Chaudhuri R.R."/>
            <person name="La Ragione R."/>
            <person name="Hildebrand F."/>
            <person name="Pallen M.J."/>
        </authorList>
    </citation>
    <scope>NUCLEOTIDE SEQUENCE</scope>
    <source>
        <strain evidence="15">CHK193-4272</strain>
    </source>
</reference>
<keyword evidence="9 11" id="KW-0408">Iron</keyword>
<feature type="binding site" evidence="11 13">
    <location>
        <position position="243"/>
    </location>
    <ligand>
        <name>[2Fe-2S] cluster</name>
        <dbReference type="ChEBI" id="CHEBI:190135"/>
    </ligand>
</feature>
<evidence type="ECO:0000313" key="16">
    <source>
        <dbReference type="Proteomes" id="UP000886808"/>
    </source>
</evidence>
<evidence type="ECO:0000256" key="10">
    <source>
        <dbReference type="ARBA" id="ARBA00023014"/>
    </source>
</evidence>
<dbReference type="GO" id="GO:0016491">
    <property type="term" value="F:oxidoreductase activity"/>
    <property type="evidence" value="ECO:0007669"/>
    <property type="project" value="InterPro"/>
</dbReference>
<comment type="caution">
    <text evidence="15">The sequence shown here is derived from an EMBL/GenBank/DDBJ whole genome shotgun (WGS) entry which is preliminary data.</text>
</comment>
<feature type="binding site" evidence="11 12">
    <location>
        <begin position="50"/>
        <end position="53"/>
    </location>
    <ligand>
        <name>FAD</name>
        <dbReference type="ChEBI" id="CHEBI:57692"/>
    </ligand>
</feature>
<evidence type="ECO:0000256" key="4">
    <source>
        <dbReference type="ARBA" id="ARBA00022714"/>
    </source>
</evidence>
<dbReference type="PANTHER" id="PTHR43513">
    <property type="entry name" value="DIHYDROOROTATE DEHYDROGENASE B (NAD(+)), ELECTRON TRANSFER SUBUNIT"/>
    <property type="match status" value="1"/>
</dbReference>
<comment type="cofactor">
    <cofactor evidence="11 12">
        <name>FAD</name>
        <dbReference type="ChEBI" id="CHEBI:57692"/>
    </cofactor>
    <text evidence="11 12">Binds 1 FAD per subunit.</text>
</comment>
<dbReference type="InterPro" id="IPR012165">
    <property type="entry name" value="Cyt_c3_hydrogenase_gsu"/>
</dbReference>
<keyword evidence="8 11" id="KW-0249">Electron transport</keyword>
<evidence type="ECO:0000256" key="8">
    <source>
        <dbReference type="ARBA" id="ARBA00022982"/>
    </source>
</evidence>
<dbReference type="AlphaFoldDB" id="A0A9D1PIW7"/>
<dbReference type="Gene3D" id="3.40.50.80">
    <property type="entry name" value="Nucleotide-binding domain of ferredoxin-NADP reductase (FNR) module"/>
    <property type="match status" value="1"/>
</dbReference>
<dbReference type="InterPro" id="IPR019480">
    <property type="entry name" value="Dihydroorotate_DH_Fe-S-bd"/>
</dbReference>
<dbReference type="SUPFAM" id="SSF52343">
    <property type="entry name" value="Ferredoxin reductase-like, C-terminal NADP-linked domain"/>
    <property type="match status" value="1"/>
</dbReference>
<keyword evidence="5 11" id="KW-0479">Metal-binding</keyword>
<dbReference type="InterPro" id="IPR050353">
    <property type="entry name" value="PyrK_electron_transfer"/>
</dbReference>
<evidence type="ECO:0000256" key="2">
    <source>
        <dbReference type="ARBA" id="ARBA00022448"/>
    </source>
</evidence>
<dbReference type="PROSITE" id="PS51384">
    <property type="entry name" value="FAD_FR"/>
    <property type="match status" value="1"/>
</dbReference>
<dbReference type="EMBL" id="DXIE01000049">
    <property type="protein sequence ID" value="HIV62929.1"/>
    <property type="molecule type" value="Genomic_DNA"/>
</dbReference>
<feature type="domain" description="FAD-binding FR-type" evidence="14">
    <location>
        <begin position="1"/>
        <end position="97"/>
    </location>
</feature>
<feature type="binding site" evidence="11 13">
    <location>
        <position position="224"/>
    </location>
    <ligand>
        <name>[2Fe-2S] cluster</name>
        <dbReference type="ChEBI" id="CHEBI:190135"/>
    </ligand>
</feature>
<dbReference type="PIRSF" id="PIRSF006816">
    <property type="entry name" value="Cyc3_hyd_g"/>
    <property type="match status" value="1"/>
</dbReference>
<evidence type="ECO:0000256" key="12">
    <source>
        <dbReference type="PIRSR" id="PIRSR006816-1"/>
    </source>
</evidence>
<gene>
    <name evidence="11" type="primary">pyrK</name>
    <name evidence="15" type="ORF">H9746_08850</name>
</gene>
<dbReference type="InterPro" id="IPR039261">
    <property type="entry name" value="FNR_nucleotide-bd"/>
</dbReference>
<dbReference type="SUPFAM" id="SSF63380">
    <property type="entry name" value="Riboflavin synthase domain-like"/>
    <property type="match status" value="1"/>
</dbReference>
<sequence>MKQEICTVTDRQDYGSGLFALTIHAPQIAAEAKCGQFVHITCGEGNLLRRPISICDVEGEMLKIVFQVKGEGTEWLSKRSPKHKLDVLGSLGHGFNTDALGERPVMIGGGIGVPPMLYTMKNAKANGATPSAILGFRNKDAVILTKDFEKVGTTHICTDDGSFGTHGFVTAELEKHISEYTGVCACGPKPMLKAIAEIAEKAGIPCQVSMEERMGCGIGACLVCACELKLRDGEQGVRYGHVCKDGPVFDAKEVVW</sequence>
<dbReference type="GO" id="GO:0009055">
    <property type="term" value="F:electron transfer activity"/>
    <property type="evidence" value="ECO:0007669"/>
    <property type="project" value="UniProtKB-UniRule"/>
</dbReference>
<dbReference type="CDD" id="cd06218">
    <property type="entry name" value="DHOD_e_trans"/>
    <property type="match status" value="1"/>
</dbReference>
<reference evidence="15" key="2">
    <citation type="submission" date="2021-04" db="EMBL/GenBank/DDBJ databases">
        <authorList>
            <person name="Gilroy R."/>
        </authorList>
    </citation>
    <scope>NUCLEOTIDE SEQUENCE</scope>
    <source>
        <strain evidence="15">CHK193-4272</strain>
    </source>
</reference>
<accession>A0A9D1PIW7</accession>
<evidence type="ECO:0000256" key="5">
    <source>
        <dbReference type="ARBA" id="ARBA00022723"/>
    </source>
</evidence>
<dbReference type="Gene3D" id="2.40.30.10">
    <property type="entry name" value="Translation factors"/>
    <property type="match status" value="1"/>
</dbReference>
<dbReference type="GO" id="GO:0051537">
    <property type="term" value="F:2 iron, 2 sulfur cluster binding"/>
    <property type="evidence" value="ECO:0007669"/>
    <property type="project" value="UniProtKB-KW"/>
</dbReference>
<dbReference type="InterPro" id="IPR023455">
    <property type="entry name" value="Dihydroorotate_DHASE_ETsu"/>
</dbReference>
<keyword evidence="2 11" id="KW-0813">Transport</keyword>
<dbReference type="InterPro" id="IPR017927">
    <property type="entry name" value="FAD-bd_FR_type"/>
</dbReference>